<proteinExistence type="predicted"/>
<dbReference type="EMBL" id="JAEAOA010000768">
    <property type="protein sequence ID" value="KAK3600031.1"/>
    <property type="molecule type" value="Genomic_DNA"/>
</dbReference>
<keyword evidence="2" id="KW-1185">Reference proteome</keyword>
<reference evidence="1" key="2">
    <citation type="journal article" date="2021" name="Genome Biol. Evol.">
        <title>Developing a high-quality reference genome for a parasitic bivalve with doubly uniparental inheritance (Bivalvia: Unionida).</title>
        <authorList>
            <person name="Smith C.H."/>
        </authorList>
    </citation>
    <scope>NUCLEOTIDE SEQUENCE</scope>
    <source>
        <strain evidence="1">CHS0354</strain>
        <tissue evidence="1">Mantle</tissue>
    </source>
</reference>
<evidence type="ECO:0000313" key="2">
    <source>
        <dbReference type="Proteomes" id="UP001195483"/>
    </source>
</evidence>
<sequence>MCLIAHHTHKSAFVQFDRMNDCVVHSTFNLKLIMHNFLSRLIIQCHIWVYVSQVKEFDTWVDTVLHYQVLLVSSDMSRPSKKGYVCIYSFMSPTAKCTDPDLMLHTVPAGLDLCSLFESVEQTT</sequence>
<accession>A0AAE0W3E6</accession>
<name>A0AAE0W3E6_9BIVA</name>
<reference evidence="1" key="1">
    <citation type="journal article" date="2021" name="Genome Biol. Evol.">
        <title>A High-Quality Reference Genome for a Parasitic Bivalve with Doubly Uniparental Inheritance (Bivalvia: Unionida).</title>
        <authorList>
            <person name="Smith C.H."/>
        </authorList>
    </citation>
    <scope>NUCLEOTIDE SEQUENCE</scope>
    <source>
        <strain evidence="1">CHS0354</strain>
    </source>
</reference>
<organism evidence="1 2">
    <name type="scientific">Potamilus streckersoni</name>
    <dbReference type="NCBI Taxonomy" id="2493646"/>
    <lineage>
        <taxon>Eukaryota</taxon>
        <taxon>Metazoa</taxon>
        <taxon>Spiralia</taxon>
        <taxon>Lophotrochozoa</taxon>
        <taxon>Mollusca</taxon>
        <taxon>Bivalvia</taxon>
        <taxon>Autobranchia</taxon>
        <taxon>Heteroconchia</taxon>
        <taxon>Palaeoheterodonta</taxon>
        <taxon>Unionida</taxon>
        <taxon>Unionoidea</taxon>
        <taxon>Unionidae</taxon>
        <taxon>Ambleminae</taxon>
        <taxon>Lampsilini</taxon>
        <taxon>Potamilus</taxon>
    </lineage>
</organism>
<comment type="caution">
    <text evidence="1">The sequence shown here is derived from an EMBL/GenBank/DDBJ whole genome shotgun (WGS) entry which is preliminary data.</text>
</comment>
<reference evidence="1" key="3">
    <citation type="submission" date="2023-05" db="EMBL/GenBank/DDBJ databases">
        <authorList>
            <person name="Smith C.H."/>
        </authorList>
    </citation>
    <scope>NUCLEOTIDE SEQUENCE</scope>
    <source>
        <strain evidence="1">CHS0354</strain>
        <tissue evidence="1">Mantle</tissue>
    </source>
</reference>
<protein>
    <submittedName>
        <fullName evidence="1">Uncharacterized protein</fullName>
    </submittedName>
</protein>
<gene>
    <name evidence="1" type="ORF">CHS0354_012712</name>
</gene>
<evidence type="ECO:0000313" key="1">
    <source>
        <dbReference type="EMBL" id="KAK3600031.1"/>
    </source>
</evidence>
<dbReference type="AlphaFoldDB" id="A0AAE0W3E6"/>
<dbReference type="Proteomes" id="UP001195483">
    <property type="component" value="Unassembled WGS sequence"/>
</dbReference>